<name>A0A2G8I6Q5_PREIN</name>
<evidence type="ECO:0000313" key="1">
    <source>
        <dbReference type="EMBL" id="PIK19180.1"/>
    </source>
</evidence>
<dbReference type="InterPro" id="IPR027848">
    <property type="entry name" value="DUF4494"/>
</dbReference>
<dbReference type="AlphaFoldDB" id="A0A2G8I6Q5"/>
<organism evidence="1 2">
    <name type="scientific">Prevotella intermedia</name>
    <dbReference type="NCBI Taxonomy" id="28131"/>
    <lineage>
        <taxon>Bacteria</taxon>
        <taxon>Pseudomonadati</taxon>
        <taxon>Bacteroidota</taxon>
        <taxon>Bacteroidia</taxon>
        <taxon>Bacteroidales</taxon>
        <taxon>Prevotellaceae</taxon>
        <taxon>Prevotella</taxon>
    </lineage>
</organism>
<dbReference type="RefSeq" id="WP_099836629.1">
    <property type="nucleotide sequence ID" value="NZ_PEKN01000002.1"/>
</dbReference>
<protein>
    <submittedName>
        <fullName evidence="1">Phage tail protein</fullName>
    </submittedName>
</protein>
<sequence length="148" mass="17237">MRSKTTSWFETKIRYDKTMEDGRDKKVTEVYTVEALSFTEAESAITEEMSHYISGEFDVKAITRTPYGEIFFSDADSDDRWYRARLAFITIDEKTGKEKRSNVVYLVQAESLDKARQYVKDVMAKTMVDYEVVSISETPIMDVFEKTK</sequence>
<proteinExistence type="predicted"/>
<dbReference type="Proteomes" id="UP000230046">
    <property type="component" value="Unassembled WGS sequence"/>
</dbReference>
<accession>A0A2G8I6Q5</accession>
<dbReference type="Pfam" id="PF14902">
    <property type="entry name" value="DUF4494"/>
    <property type="match status" value="1"/>
</dbReference>
<comment type="caution">
    <text evidence="1">The sequence shown here is derived from an EMBL/GenBank/DDBJ whole genome shotgun (WGS) entry which is preliminary data.</text>
</comment>
<gene>
    <name evidence="1" type="ORF">CTI18_09430</name>
</gene>
<evidence type="ECO:0000313" key="2">
    <source>
        <dbReference type="Proteomes" id="UP000230046"/>
    </source>
</evidence>
<dbReference type="EMBL" id="PEKN01000002">
    <property type="protein sequence ID" value="PIK19180.1"/>
    <property type="molecule type" value="Genomic_DNA"/>
</dbReference>
<reference evidence="1 2" key="1">
    <citation type="submission" date="2017-11" db="EMBL/GenBank/DDBJ databases">
        <title>Genome sequencing of Prevotella intermedia KCOM 1653.</title>
        <authorList>
            <person name="Kook J.-K."/>
            <person name="Park S.-N."/>
            <person name="Lim Y.K."/>
        </authorList>
    </citation>
    <scope>NUCLEOTIDE SEQUENCE [LARGE SCALE GENOMIC DNA]</scope>
    <source>
        <strain evidence="1 2">KCOM 1653</strain>
    </source>
</reference>